<dbReference type="Proteomes" id="UP000515163">
    <property type="component" value="Unplaced"/>
</dbReference>
<evidence type="ECO:0000313" key="4">
    <source>
        <dbReference type="Proteomes" id="UP000515163"/>
    </source>
</evidence>
<feature type="compositionally biased region" description="Gly residues" evidence="2">
    <location>
        <begin position="343"/>
        <end position="356"/>
    </location>
</feature>
<sequence length="439" mass="45135">MMMVRNYIVFKYFFILLDICGEGWTYFNGFCYFTNSSCATWEAALSSCLSSNASLASITSQEENIYVQHKHGGETGWIGLQDRRSNGNFTWIDGTEVNFTYWAQIRTNKFSSDQNCVHTLGPSLGYLWKDVTCTACHTFTCKRGFPFISFSARFTNLGATGRFGPTSIGSHYDGQSNKGQVTLSSGIQIWRVPHTGSYRIEAVGASGGFDTEINTRIYRGRGAQIIGTFKLFKGELIKILVGQEGGSINAKGGSAGGGGGSFVVRNHNTPLIIAGGGAGIESATLRYSNADASVYTNGNANAGGTHWEGGRNGNGATAADSGNSGGGGGGFYSSGRSSTNFGGSQGRGGEGGKGFLQGGAGGRSYVNSVPGGFGGGGGAYGSTTGGGAGGGGGYSGGASGDNDVDSSGGGGGSFNIGIDQSNSCCYNDMGHGYVIVTSV</sequence>
<dbReference type="InterPro" id="IPR016186">
    <property type="entry name" value="C-type_lectin-like/link_sf"/>
</dbReference>
<organism evidence="4 5">
    <name type="scientific">Actinia tenebrosa</name>
    <name type="common">Australian red waratah sea anemone</name>
    <dbReference type="NCBI Taxonomy" id="6105"/>
    <lineage>
        <taxon>Eukaryota</taxon>
        <taxon>Metazoa</taxon>
        <taxon>Cnidaria</taxon>
        <taxon>Anthozoa</taxon>
        <taxon>Hexacorallia</taxon>
        <taxon>Actiniaria</taxon>
        <taxon>Actiniidae</taxon>
        <taxon>Actinia</taxon>
    </lineage>
</organism>
<dbReference type="Gene3D" id="3.10.100.10">
    <property type="entry name" value="Mannose-Binding Protein A, subunit A"/>
    <property type="match status" value="1"/>
</dbReference>
<accession>A0A6P8HUQ3</accession>
<dbReference type="RefSeq" id="XP_031556385.1">
    <property type="nucleotide sequence ID" value="XM_031700525.1"/>
</dbReference>
<dbReference type="PANTHER" id="PTHR22803">
    <property type="entry name" value="MANNOSE, PHOSPHOLIPASE, LECTIN RECEPTOR RELATED"/>
    <property type="match status" value="1"/>
</dbReference>
<dbReference type="PROSITE" id="PS50041">
    <property type="entry name" value="C_TYPE_LECTIN_2"/>
    <property type="match status" value="1"/>
</dbReference>
<evidence type="ECO:0000313" key="5">
    <source>
        <dbReference type="RefSeq" id="XP_031556385.1"/>
    </source>
</evidence>
<keyword evidence="4" id="KW-1185">Reference proteome</keyword>
<evidence type="ECO:0000259" key="3">
    <source>
        <dbReference type="PROSITE" id="PS50041"/>
    </source>
</evidence>
<gene>
    <name evidence="5" type="primary">LOC116293129</name>
</gene>
<evidence type="ECO:0000256" key="2">
    <source>
        <dbReference type="SAM" id="MobiDB-lite"/>
    </source>
</evidence>
<dbReference type="AlphaFoldDB" id="A0A6P8HUQ3"/>
<dbReference type="GeneID" id="116293129"/>
<dbReference type="InterPro" id="IPR050111">
    <property type="entry name" value="C-type_lectin/snaclec_domain"/>
</dbReference>
<name>A0A6P8HUQ3_ACTTE</name>
<dbReference type="SUPFAM" id="SSF56436">
    <property type="entry name" value="C-type lectin-like"/>
    <property type="match status" value="1"/>
</dbReference>
<evidence type="ECO:0000256" key="1">
    <source>
        <dbReference type="ARBA" id="ARBA00023157"/>
    </source>
</evidence>
<dbReference type="SMART" id="SM00034">
    <property type="entry name" value="CLECT"/>
    <property type="match status" value="1"/>
</dbReference>
<dbReference type="InterPro" id="IPR018378">
    <property type="entry name" value="C-type_lectin_CS"/>
</dbReference>
<dbReference type="Pfam" id="PF00059">
    <property type="entry name" value="Lectin_C"/>
    <property type="match status" value="1"/>
</dbReference>
<dbReference type="KEGG" id="aten:116293129"/>
<protein>
    <submittedName>
        <fullName evidence="5">Uncharacterized transmembrane protein DDB_G0289901-like</fullName>
    </submittedName>
</protein>
<dbReference type="InterPro" id="IPR001304">
    <property type="entry name" value="C-type_lectin-like"/>
</dbReference>
<keyword evidence="1" id="KW-1015">Disulfide bond</keyword>
<dbReference type="InParanoid" id="A0A6P8HUQ3"/>
<dbReference type="PROSITE" id="PS00615">
    <property type="entry name" value="C_TYPE_LECTIN_1"/>
    <property type="match status" value="1"/>
</dbReference>
<proteinExistence type="predicted"/>
<dbReference type="OrthoDB" id="5982253at2759"/>
<feature type="domain" description="C-type lectin" evidence="3">
    <location>
        <begin position="27"/>
        <end position="142"/>
    </location>
</feature>
<dbReference type="InterPro" id="IPR016187">
    <property type="entry name" value="CTDL_fold"/>
</dbReference>
<feature type="region of interest" description="Disordered" evidence="2">
    <location>
        <begin position="327"/>
        <end position="356"/>
    </location>
</feature>
<reference evidence="5" key="1">
    <citation type="submission" date="2025-08" db="UniProtKB">
        <authorList>
            <consortium name="RefSeq"/>
        </authorList>
    </citation>
    <scope>IDENTIFICATION</scope>
    <source>
        <tissue evidence="5">Tentacle</tissue>
    </source>
</reference>